<feature type="compositionally biased region" description="Polar residues" evidence="1">
    <location>
        <begin position="33"/>
        <end position="43"/>
    </location>
</feature>
<dbReference type="SUPFAM" id="SSF52113">
    <property type="entry name" value="BRCT domain"/>
    <property type="match status" value="1"/>
</dbReference>
<feature type="compositionally biased region" description="Polar residues" evidence="1">
    <location>
        <begin position="725"/>
        <end position="747"/>
    </location>
</feature>
<keyword evidence="4" id="KW-1185">Reference proteome</keyword>
<evidence type="ECO:0000256" key="1">
    <source>
        <dbReference type="SAM" id="MobiDB-lite"/>
    </source>
</evidence>
<dbReference type="Gene3D" id="3.40.50.10190">
    <property type="entry name" value="BRCT domain"/>
    <property type="match status" value="1"/>
</dbReference>
<dbReference type="GeneID" id="72008445"/>
<feature type="compositionally biased region" description="Polar residues" evidence="1">
    <location>
        <begin position="377"/>
        <end position="389"/>
    </location>
</feature>
<proteinExistence type="predicted"/>
<name>A0ABQ8KBJ1_9APHY</name>
<reference evidence="3 4" key="1">
    <citation type="journal article" date="2021" name="Environ. Microbiol.">
        <title>Gene family expansions and transcriptome signatures uncover fungal adaptations to wood decay.</title>
        <authorList>
            <person name="Hage H."/>
            <person name="Miyauchi S."/>
            <person name="Viragh M."/>
            <person name="Drula E."/>
            <person name="Min B."/>
            <person name="Chaduli D."/>
            <person name="Navarro D."/>
            <person name="Favel A."/>
            <person name="Norest M."/>
            <person name="Lesage-Meessen L."/>
            <person name="Balint B."/>
            <person name="Merenyi Z."/>
            <person name="de Eugenio L."/>
            <person name="Morin E."/>
            <person name="Martinez A.T."/>
            <person name="Baldrian P."/>
            <person name="Stursova M."/>
            <person name="Martinez M.J."/>
            <person name="Novotny C."/>
            <person name="Magnuson J.K."/>
            <person name="Spatafora J.W."/>
            <person name="Maurice S."/>
            <person name="Pangilinan J."/>
            <person name="Andreopoulos W."/>
            <person name="LaButti K."/>
            <person name="Hundley H."/>
            <person name="Na H."/>
            <person name="Kuo A."/>
            <person name="Barry K."/>
            <person name="Lipzen A."/>
            <person name="Henrissat B."/>
            <person name="Riley R."/>
            <person name="Ahrendt S."/>
            <person name="Nagy L.G."/>
            <person name="Grigoriev I.V."/>
            <person name="Martin F."/>
            <person name="Rosso M.N."/>
        </authorList>
    </citation>
    <scope>NUCLEOTIDE SEQUENCE [LARGE SCALE GENOMIC DNA]</scope>
    <source>
        <strain evidence="3 4">CIRM-BRFM 1785</strain>
    </source>
</reference>
<dbReference type="Pfam" id="PF00533">
    <property type="entry name" value="BRCT"/>
    <property type="match status" value="1"/>
</dbReference>
<feature type="region of interest" description="Disordered" evidence="1">
    <location>
        <begin position="932"/>
        <end position="1004"/>
    </location>
</feature>
<dbReference type="RefSeq" id="XP_047776887.1">
    <property type="nucleotide sequence ID" value="XM_047927713.1"/>
</dbReference>
<comment type="caution">
    <text evidence="3">The sequence shown here is derived from an EMBL/GenBank/DDBJ whole genome shotgun (WGS) entry which is preliminary data.</text>
</comment>
<feature type="compositionally biased region" description="Low complexity" evidence="1">
    <location>
        <begin position="561"/>
        <end position="588"/>
    </location>
</feature>
<organism evidence="3 4">
    <name type="scientific">Rhodofomes roseus</name>
    <dbReference type="NCBI Taxonomy" id="34475"/>
    <lineage>
        <taxon>Eukaryota</taxon>
        <taxon>Fungi</taxon>
        <taxon>Dikarya</taxon>
        <taxon>Basidiomycota</taxon>
        <taxon>Agaricomycotina</taxon>
        <taxon>Agaricomycetes</taxon>
        <taxon>Polyporales</taxon>
        <taxon>Rhodofomes</taxon>
    </lineage>
</organism>
<feature type="region of interest" description="Disordered" evidence="1">
    <location>
        <begin position="1"/>
        <end position="111"/>
    </location>
</feature>
<feature type="region of interest" description="Disordered" evidence="1">
    <location>
        <begin position="722"/>
        <end position="815"/>
    </location>
</feature>
<feature type="domain" description="BRCT" evidence="2">
    <location>
        <begin position="814"/>
        <end position="908"/>
    </location>
</feature>
<sequence>MTSPRRTRSQLALPAFDLNQLARSPLKDARQALRNNQSPQSNPLAEAGPHLFSPLRKQHKRSSSPFKDTNAYERDYKRAKHDDGREENYSPLLRPRRPPSASSIREATAQLHTPPNFRRAQSVPAWPSTPLIDLTRVSRSPSKASPILHIATLPSELTHPNQPTGQEPSAPLAFDHASLVLAHPCTPDQPTSPPISPLSPLTPLTDAAGFPSDAVQSSDDVEVTRGAPKQLSFLPINDDAATPRPVLPVSMVATPSAGFSRLPRLSLMPSSRPPSSKIEQTKQSRAPSKRPDKSRARLGPIPLGGRMTRSAALRQKESMRRDAEAAITLTAGASSQATPVSLRFTPAKPVAAAADVSNKPALSGLRKRRSFTFSFAQPTASSVAKSIPSSPEKGKERERPRSGLPVAPTSTSSSNVVQTPTDTEHSPLNSSLSSLSLALQKLNMPAPSRPSTSMGFHPGPAGTSDRPPVAENAAESAHPRPPAFGPSHPRPNSVIAGPVRATSLQRANTVADFFRTPAQPRQTMLTPTAAMRTKTPDAKKRINIHSGIVVGKPKGNIAFGTPSSSNAPGPAAAPSSSSSWSVLTPSTSRHPEASSGGTAAGFKGRRIFPRASKKSSLPMVEGSPVKGGGAESSGAGEAEEAINKVGASIIAQAVEREQDADKSVCAEASETGEDSSMPAPPPRAGADEPPAPEYANASAAVAQTLKRDPTRRASLALQLVREAHSTQPPQTPIASSSKEQGNPSTASPALAKRHTPATGAFRAPPTSFHPFNLRERPEPKSAPSVLKRSASGAHVSGKRGSGEGSGSGNGTPSKMSGVLRDCTVFVDVRTDDGDDAGALFVDMLADMGAKVLTRVGQTCTHVIFKNGLLSTLTRYRLLKEPRPLVVGIAWVVECAEQCTRVDEGKFVISLDGVNVAGTQKRRRSMLPRQFSTLQSAEGDAQGTSPPDATSPKFSFVPRVASPSATPDAQRSSSPSVADTDEANRSGSSLSLLPLQRARQHKGIS</sequence>
<gene>
    <name evidence="3" type="ORF">C8Q71DRAFT_859886</name>
</gene>
<accession>A0ABQ8KBJ1</accession>
<feature type="compositionally biased region" description="Polar residues" evidence="1">
    <location>
        <begin position="277"/>
        <end position="286"/>
    </location>
</feature>
<feature type="compositionally biased region" description="Low complexity" evidence="1">
    <location>
        <begin position="426"/>
        <end position="442"/>
    </location>
</feature>
<feature type="compositionally biased region" description="Basic and acidic residues" evidence="1">
    <location>
        <begin position="654"/>
        <end position="664"/>
    </location>
</feature>
<dbReference type="InterPro" id="IPR001357">
    <property type="entry name" value="BRCT_dom"/>
</dbReference>
<dbReference type="Proteomes" id="UP000814176">
    <property type="component" value="Unassembled WGS sequence"/>
</dbReference>
<feature type="region of interest" description="Disordered" evidence="1">
    <location>
        <begin position="553"/>
        <end position="639"/>
    </location>
</feature>
<feature type="region of interest" description="Disordered" evidence="1">
    <location>
        <begin position="653"/>
        <end position="697"/>
    </location>
</feature>
<feature type="compositionally biased region" description="Polar residues" evidence="1">
    <location>
        <begin position="408"/>
        <end position="421"/>
    </location>
</feature>
<protein>
    <recommendedName>
        <fullName evidence="2">BRCT domain-containing protein</fullName>
    </recommendedName>
</protein>
<dbReference type="PROSITE" id="PS50172">
    <property type="entry name" value="BRCT"/>
    <property type="match status" value="1"/>
</dbReference>
<dbReference type="EMBL" id="JADCUA010000016">
    <property type="protein sequence ID" value="KAH9834231.1"/>
    <property type="molecule type" value="Genomic_DNA"/>
</dbReference>
<feature type="compositionally biased region" description="Low complexity" evidence="1">
    <location>
        <begin position="261"/>
        <end position="276"/>
    </location>
</feature>
<evidence type="ECO:0000313" key="4">
    <source>
        <dbReference type="Proteomes" id="UP000814176"/>
    </source>
</evidence>
<feature type="region of interest" description="Disordered" evidence="1">
    <location>
        <begin position="377"/>
        <end position="495"/>
    </location>
</feature>
<feature type="compositionally biased region" description="Polar residues" evidence="1">
    <location>
        <begin position="932"/>
        <end position="947"/>
    </location>
</feature>
<feature type="compositionally biased region" description="Basic and acidic residues" evidence="1">
    <location>
        <begin position="70"/>
        <end position="88"/>
    </location>
</feature>
<dbReference type="CDD" id="cd17716">
    <property type="entry name" value="BRCT_microcephalin_rpt1"/>
    <property type="match status" value="1"/>
</dbReference>
<evidence type="ECO:0000313" key="3">
    <source>
        <dbReference type="EMBL" id="KAH9834231.1"/>
    </source>
</evidence>
<feature type="compositionally biased region" description="Basic residues" evidence="1">
    <location>
        <begin position="603"/>
        <end position="613"/>
    </location>
</feature>
<feature type="compositionally biased region" description="Basic and acidic residues" evidence="1">
    <location>
        <begin position="392"/>
        <end position="401"/>
    </location>
</feature>
<feature type="compositionally biased region" description="Polar residues" evidence="1">
    <location>
        <begin position="962"/>
        <end position="976"/>
    </location>
</feature>
<dbReference type="InterPro" id="IPR036420">
    <property type="entry name" value="BRCT_dom_sf"/>
</dbReference>
<feature type="region of interest" description="Disordered" evidence="1">
    <location>
        <begin position="261"/>
        <end position="305"/>
    </location>
</feature>
<evidence type="ECO:0000259" key="2">
    <source>
        <dbReference type="PROSITE" id="PS50172"/>
    </source>
</evidence>